<dbReference type="AlphaFoldDB" id="A0A0A9H3W2"/>
<evidence type="ECO:0000313" key="1">
    <source>
        <dbReference type="EMBL" id="JAE31452.1"/>
    </source>
</evidence>
<reference evidence="1" key="1">
    <citation type="submission" date="2014-09" db="EMBL/GenBank/DDBJ databases">
        <authorList>
            <person name="Magalhaes I.L.F."/>
            <person name="Oliveira U."/>
            <person name="Santos F.R."/>
            <person name="Vidigal T.H.D.A."/>
            <person name="Brescovit A.D."/>
            <person name="Santos A.J."/>
        </authorList>
    </citation>
    <scope>NUCLEOTIDE SEQUENCE</scope>
    <source>
        <tissue evidence="1">Shoot tissue taken approximately 20 cm above the soil surface</tissue>
    </source>
</reference>
<dbReference type="EMBL" id="GBRH01166444">
    <property type="protein sequence ID" value="JAE31452.1"/>
    <property type="molecule type" value="Transcribed_RNA"/>
</dbReference>
<proteinExistence type="predicted"/>
<reference evidence="1" key="2">
    <citation type="journal article" date="2015" name="Data Brief">
        <title>Shoot transcriptome of the giant reed, Arundo donax.</title>
        <authorList>
            <person name="Barrero R.A."/>
            <person name="Guerrero F.D."/>
            <person name="Moolhuijzen P."/>
            <person name="Goolsby J.A."/>
            <person name="Tidwell J."/>
            <person name="Bellgard S.E."/>
            <person name="Bellgard M.I."/>
        </authorList>
    </citation>
    <scope>NUCLEOTIDE SEQUENCE</scope>
    <source>
        <tissue evidence="1">Shoot tissue taken approximately 20 cm above the soil surface</tissue>
    </source>
</reference>
<organism evidence="1">
    <name type="scientific">Arundo donax</name>
    <name type="common">Giant reed</name>
    <name type="synonym">Donax arundinaceus</name>
    <dbReference type="NCBI Taxonomy" id="35708"/>
    <lineage>
        <taxon>Eukaryota</taxon>
        <taxon>Viridiplantae</taxon>
        <taxon>Streptophyta</taxon>
        <taxon>Embryophyta</taxon>
        <taxon>Tracheophyta</taxon>
        <taxon>Spermatophyta</taxon>
        <taxon>Magnoliopsida</taxon>
        <taxon>Liliopsida</taxon>
        <taxon>Poales</taxon>
        <taxon>Poaceae</taxon>
        <taxon>PACMAD clade</taxon>
        <taxon>Arundinoideae</taxon>
        <taxon>Arundineae</taxon>
        <taxon>Arundo</taxon>
    </lineage>
</organism>
<protein>
    <submittedName>
        <fullName evidence="1">Uncharacterized protein</fullName>
    </submittedName>
</protein>
<sequence length="17" mass="1990">MIGFSSTFERLKLEFKG</sequence>
<accession>A0A0A9H3W2</accession>
<name>A0A0A9H3W2_ARUDO</name>